<gene>
    <name evidence="1" type="primary">jg9308</name>
    <name evidence="1" type="ORF">PAEG_LOCUS3902</name>
</gene>
<evidence type="ECO:0000313" key="2">
    <source>
        <dbReference type="Proteomes" id="UP000838756"/>
    </source>
</evidence>
<protein>
    <submittedName>
        <fullName evidence="1">Jg9308 protein</fullName>
    </submittedName>
</protein>
<comment type="caution">
    <text evidence="1">The sequence shown here is derived from an EMBL/GenBank/DDBJ whole genome shotgun (WGS) entry which is preliminary data.</text>
</comment>
<name>A0A8S4QMM8_9NEOP</name>
<sequence>AEAFAIKAKAVADAEQMTKKADAWKEYGSAAMVDMMLETLPKVGTA</sequence>
<reference evidence="1" key="1">
    <citation type="submission" date="2022-03" db="EMBL/GenBank/DDBJ databases">
        <authorList>
            <person name="Lindestad O."/>
        </authorList>
    </citation>
    <scope>NUCLEOTIDE SEQUENCE</scope>
</reference>
<evidence type="ECO:0000313" key="1">
    <source>
        <dbReference type="EMBL" id="CAH2215817.1"/>
    </source>
</evidence>
<keyword evidence="2" id="KW-1185">Reference proteome</keyword>
<organism evidence="1 2">
    <name type="scientific">Pararge aegeria aegeria</name>
    <dbReference type="NCBI Taxonomy" id="348720"/>
    <lineage>
        <taxon>Eukaryota</taxon>
        <taxon>Metazoa</taxon>
        <taxon>Ecdysozoa</taxon>
        <taxon>Arthropoda</taxon>
        <taxon>Hexapoda</taxon>
        <taxon>Insecta</taxon>
        <taxon>Pterygota</taxon>
        <taxon>Neoptera</taxon>
        <taxon>Endopterygota</taxon>
        <taxon>Lepidoptera</taxon>
        <taxon>Glossata</taxon>
        <taxon>Ditrysia</taxon>
        <taxon>Papilionoidea</taxon>
        <taxon>Nymphalidae</taxon>
        <taxon>Satyrinae</taxon>
        <taxon>Satyrini</taxon>
        <taxon>Parargina</taxon>
        <taxon>Pararge</taxon>
    </lineage>
</organism>
<feature type="non-terminal residue" evidence="1">
    <location>
        <position position="1"/>
    </location>
</feature>
<proteinExistence type="predicted"/>
<dbReference type="Proteomes" id="UP000838756">
    <property type="component" value="Unassembled WGS sequence"/>
</dbReference>
<accession>A0A8S4QMM8</accession>
<dbReference type="AlphaFoldDB" id="A0A8S4QMM8"/>
<dbReference type="EMBL" id="CAKXAJ010012985">
    <property type="protein sequence ID" value="CAH2215817.1"/>
    <property type="molecule type" value="Genomic_DNA"/>
</dbReference>